<accession>A0ABW2PWP9</accession>
<reference evidence="7" key="1">
    <citation type="journal article" date="2019" name="Int. J. Syst. Evol. Microbiol.">
        <title>The Global Catalogue of Microorganisms (GCM) 10K type strain sequencing project: providing services to taxonomists for standard genome sequencing and annotation.</title>
        <authorList>
            <consortium name="The Broad Institute Genomics Platform"/>
            <consortium name="The Broad Institute Genome Sequencing Center for Infectious Disease"/>
            <person name="Wu L."/>
            <person name="Ma J."/>
        </authorList>
    </citation>
    <scope>NUCLEOTIDE SEQUENCE [LARGE SCALE GENOMIC DNA]</scope>
    <source>
        <strain evidence="7">CGMCC 1.16305</strain>
    </source>
</reference>
<dbReference type="InterPro" id="IPR002401">
    <property type="entry name" value="Cyt_P450_E_grp-I"/>
</dbReference>
<evidence type="ECO:0000256" key="4">
    <source>
        <dbReference type="ARBA" id="ARBA00023002"/>
    </source>
</evidence>
<keyword evidence="2" id="KW-0349">Heme</keyword>
<dbReference type="InterPro" id="IPR001128">
    <property type="entry name" value="Cyt_P450"/>
</dbReference>
<dbReference type="RefSeq" id="WP_380966337.1">
    <property type="nucleotide sequence ID" value="NZ_JBHTCO010000014.1"/>
</dbReference>
<dbReference type="CDD" id="cd11067">
    <property type="entry name" value="CYP152"/>
    <property type="match status" value="1"/>
</dbReference>
<dbReference type="EMBL" id="JBHTCO010000014">
    <property type="protein sequence ID" value="MFC7393554.1"/>
    <property type="molecule type" value="Genomic_DNA"/>
</dbReference>
<evidence type="ECO:0000313" key="7">
    <source>
        <dbReference type="Proteomes" id="UP001596505"/>
    </source>
</evidence>
<dbReference type="PANTHER" id="PTHR24302">
    <property type="entry name" value="CYTOCHROME P450 FAMILY 3"/>
    <property type="match status" value="1"/>
</dbReference>
<dbReference type="Proteomes" id="UP001596505">
    <property type="component" value="Unassembled WGS sequence"/>
</dbReference>
<sequence>MNSPIPVDESLDNTIAVLCEGYRFIQNRCQRFQSDIFRTRLLGQKVICMSGEEAAKVFYDNERFQRKGAAPKRVQKTLFGENGVQTMDGAAHKHRKLLFMSLMTPERLKVLSDLTREQWQASIGRWERKEKIVLFDEVQEILCRVACQWAGVPLLESEVKQRANDFGTMVDAFGAIGPRYWSGKSARQRAEKWIREIIDQIRSFKLHPPEDTAAYAMAWHQNQYGKLLDTQMAAVELINILRPIVAIATYITFGALALHEHPECREKLLANKDNYIQMFVQEIRRFYPFGPFLGARVRHDFTWKQCHFKKGTLVLLDMYGINHDPRLWEKPNEFRPERFSNWEGSLFDFVPQGGGDYYKGHRCAGEWVTVEVMKTSFDFLIKHIEYEVPDQDLRFSMVRMPTLPKSRFVMDKIRRRSF</sequence>
<dbReference type="Pfam" id="PF00067">
    <property type="entry name" value="p450"/>
    <property type="match status" value="1"/>
</dbReference>
<keyword evidence="7" id="KW-1185">Reference proteome</keyword>
<dbReference type="SUPFAM" id="SSF48264">
    <property type="entry name" value="Cytochrome P450"/>
    <property type="match status" value="1"/>
</dbReference>
<keyword evidence="3" id="KW-0479">Metal-binding</keyword>
<protein>
    <submittedName>
        <fullName evidence="6">Cytochrome P450</fullName>
    </submittedName>
</protein>
<dbReference type="InterPro" id="IPR050705">
    <property type="entry name" value="Cytochrome_P450_3A"/>
</dbReference>
<keyword evidence="4" id="KW-0560">Oxidoreductase</keyword>
<dbReference type="InterPro" id="IPR036396">
    <property type="entry name" value="Cyt_P450_sf"/>
</dbReference>
<evidence type="ECO:0000313" key="6">
    <source>
        <dbReference type="EMBL" id="MFC7393554.1"/>
    </source>
</evidence>
<dbReference type="PRINTS" id="PR00463">
    <property type="entry name" value="EP450I"/>
</dbReference>
<organism evidence="6 7">
    <name type="scientific">Scopulibacillus cellulosilyticus</name>
    <dbReference type="NCBI Taxonomy" id="2665665"/>
    <lineage>
        <taxon>Bacteria</taxon>
        <taxon>Bacillati</taxon>
        <taxon>Bacillota</taxon>
        <taxon>Bacilli</taxon>
        <taxon>Bacillales</taxon>
        <taxon>Sporolactobacillaceae</taxon>
        <taxon>Scopulibacillus</taxon>
    </lineage>
</organism>
<evidence type="ECO:0000256" key="2">
    <source>
        <dbReference type="ARBA" id="ARBA00022617"/>
    </source>
</evidence>
<gene>
    <name evidence="6" type="ORF">ACFQRG_11375</name>
</gene>
<comment type="caution">
    <text evidence="6">The sequence shown here is derived from an EMBL/GenBank/DDBJ whole genome shotgun (WGS) entry which is preliminary data.</text>
</comment>
<comment type="similarity">
    <text evidence="1">Belongs to the cytochrome P450 family.</text>
</comment>
<proteinExistence type="inferred from homology"/>
<evidence type="ECO:0000256" key="3">
    <source>
        <dbReference type="ARBA" id="ARBA00022723"/>
    </source>
</evidence>
<keyword evidence="5" id="KW-0408">Iron</keyword>
<evidence type="ECO:0000256" key="1">
    <source>
        <dbReference type="ARBA" id="ARBA00010617"/>
    </source>
</evidence>
<name>A0ABW2PWP9_9BACL</name>
<dbReference type="Gene3D" id="1.10.630.10">
    <property type="entry name" value="Cytochrome P450"/>
    <property type="match status" value="1"/>
</dbReference>
<dbReference type="PANTHER" id="PTHR24302:SF15">
    <property type="entry name" value="FATTY-ACID PEROXYGENASE"/>
    <property type="match status" value="1"/>
</dbReference>
<evidence type="ECO:0000256" key="5">
    <source>
        <dbReference type="ARBA" id="ARBA00023004"/>
    </source>
</evidence>